<comment type="caution">
    <text evidence="2">The sequence shown here is derived from an EMBL/GenBank/DDBJ whole genome shotgun (WGS) entry which is preliminary data.</text>
</comment>
<evidence type="ECO:0000313" key="2">
    <source>
        <dbReference type="EMBL" id="MFC4873955.1"/>
    </source>
</evidence>
<accession>A0ABV9T5F4</accession>
<protein>
    <submittedName>
        <fullName evidence="2">Nucleoside hydrolase-like domain-containing protein</fullName>
    </submittedName>
</protein>
<gene>
    <name evidence="2" type="ORF">ACFPFU_19780</name>
</gene>
<dbReference type="RefSeq" id="WP_377067332.1">
    <property type="nucleotide sequence ID" value="NZ_JBHSJJ010000014.1"/>
</dbReference>
<organism evidence="2 3">
    <name type="scientific">Negadavirga shengliensis</name>
    <dbReference type="NCBI Taxonomy" id="1389218"/>
    <lineage>
        <taxon>Bacteria</taxon>
        <taxon>Pseudomonadati</taxon>
        <taxon>Bacteroidota</taxon>
        <taxon>Cytophagia</taxon>
        <taxon>Cytophagales</taxon>
        <taxon>Cyclobacteriaceae</taxon>
        <taxon>Negadavirga</taxon>
    </lineage>
</organism>
<proteinExistence type="predicted"/>
<dbReference type="SUPFAM" id="SSF53590">
    <property type="entry name" value="Nucleoside hydrolase"/>
    <property type="match status" value="1"/>
</dbReference>
<dbReference type="Proteomes" id="UP001595818">
    <property type="component" value="Unassembled WGS sequence"/>
</dbReference>
<dbReference type="InterPro" id="IPR011483">
    <property type="entry name" value="Sde182_NH-like"/>
</dbReference>
<evidence type="ECO:0000259" key="1">
    <source>
        <dbReference type="Pfam" id="PF07632"/>
    </source>
</evidence>
<dbReference type="Gene3D" id="3.90.245.10">
    <property type="entry name" value="Ribonucleoside hydrolase-like"/>
    <property type="match status" value="1"/>
</dbReference>
<dbReference type="InterPro" id="IPR036452">
    <property type="entry name" value="Ribo_hydro-like"/>
</dbReference>
<keyword evidence="3" id="KW-1185">Reference proteome</keyword>
<evidence type="ECO:0000313" key="3">
    <source>
        <dbReference type="Proteomes" id="UP001595818"/>
    </source>
</evidence>
<name>A0ABV9T5F4_9BACT</name>
<dbReference type="Pfam" id="PF07632">
    <property type="entry name" value="Sde182_NH-like"/>
    <property type="match status" value="1"/>
</dbReference>
<reference evidence="3" key="1">
    <citation type="journal article" date="2019" name="Int. J. Syst. Evol. Microbiol.">
        <title>The Global Catalogue of Microorganisms (GCM) 10K type strain sequencing project: providing services to taxonomists for standard genome sequencing and annotation.</title>
        <authorList>
            <consortium name="The Broad Institute Genomics Platform"/>
            <consortium name="The Broad Institute Genome Sequencing Center for Infectious Disease"/>
            <person name="Wu L."/>
            <person name="Ma J."/>
        </authorList>
    </citation>
    <scope>NUCLEOTIDE SEQUENCE [LARGE SCALE GENOMIC DNA]</scope>
    <source>
        <strain evidence="3">CGMCC 4.7466</strain>
    </source>
</reference>
<sequence length="332" mass="37834">MYKLCISLALFPVFYHANAQKEQPKVFVFTDIHIGSGDPDDRQSLVHLLWYADELEIMGIVPDRWNTQGLEACQMAIEAYRADFTELGLKQRGYPSPGKITGLLAKNAADAADRLKAATENLNGHPLYVLVWGNMINFGKALNKYPEIGNEIRLITIGTGLKYGPEDEVPGEDCNTPNWNGPGRNEVYNDPRFSDMWWLEINWTYNGMFSGEGPKMMFEKLAEYGEMGKHLKFVTKDHLWAQYFRVGDTPSVLYLIDPGHDPEDPTQSSWAGKYKSHFRNFVLTITQTIMEKSNGITQTLVRLGITLRPCTHTTNQPWKKKERECTRDCSKN</sequence>
<dbReference type="EMBL" id="JBHSJJ010000014">
    <property type="protein sequence ID" value="MFC4873955.1"/>
    <property type="molecule type" value="Genomic_DNA"/>
</dbReference>
<feature type="domain" description="Cellulose-binding Sde182 nucleoside hydrolase-like" evidence="1">
    <location>
        <begin position="25"/>
        <end position="145"/>
    </location>
</feature>